<sequence>MEKEVNSNYRYLLMLGHMFTDINQGALPAIIPFLILEQHLSYASAATLVLAANLVSSFIQPLVGYIGDKEARPWFMALGIFLAGLGIALLGYSPNYAMSCLFASISGVGVALFHPEGGKVANYVAGSNKGSGMSIFAVGGNLGFALGPIITSFALSIWGIKGTAVLIIPALIMSLVMFSFNGKLKALTPDKLEASISDTIAPKKEDDWKSFSKVTSLVFCRSILLYALVTFIPLFFIGKFAVTESVANINLTIYSLVGVAATLLGGRLADSLGLSKSIKLGFILLPPLIFLMLNMNQQFLTSALIVPISFAMNCSYGSLIALGQTFVPNRIGLASGISLGLSVSVGGLFAPVIGLIGDKYGLMTGMYVILAFSILAFFLTFLMPKEDGF</sequence>
<feature type="transmembrane region" description="Helical" evidence="6">
    <location>
        <begin position="277"/>
        <end position="293"/>
    </location>
</feature>
<feature type="transmembrane region" description="Helical" evidence="6">
    <location>
        <begin position="42"/>
        <end position="66"/>
    </location>
</feature>
<feature type="transmembrane region" description="Helical" evidence="6">
    <location>
        <begin position="223"/>
        <end position="241"/>
    </location>
</feature>
<dbReference type="PROSITE" id="PS50850">
    <property type="entry name" value="MFS"/>
    <property type="match status" value="1"/>
</dbReference>
<name>A0AAW8UBZ4_9ENTE</name>
<evidence type="ECO:0000256" key="2">
    <source>
        <dbReference type="ARBA" id="ARBA00022448"/>
    </source>
</evidence>
<evidence type="ECO:0000256" key="3">
    <source>
        <dbReference type="ARBA" id="ARBA00022692"/>
    </source>
</evidence>
<dbReference type="InterPro" id="IPR036259">
    <property type="entry name" value="MFS_trans_sf"/>
</dbReference>
<dbReference type="PANTHER" id="PTHR43129:SF1">
    <property type="entry name" value="FOSMIDOMYCIN RESISTANCE PROTEIN"/>
    <property type="match status" value="1"/>
</dbReference>
<protein>
    <submittedName>
        <fullName evidence="8">MFS transporter</fullName>
    </submittedName>
</protein>
<feature type="transmembrane region" description="Helical" evidence="6">
    <location>
        <begin position="164"/>
        <end position="182"/>
    </location>
</feature>
<reference evidence="8" key="1">
    <citation type="submission" date="2023-03" db="EMBL/GenBank/DDBJ databases">
        <authorList>
            <person name="Shen W."/>
            <person name="Cai J."/>
        </authorList>
    </citation>
    <scope>NUCLEOTIDE SEQUENCE</scope>
    <source>
        <strain evidence="8">P96-3</strain>
    </source>
</reference>
<feature type="transmembrane region" description="Helical" evidence="6">
    <location>
        <begin position="12"/>
        <end position="36"/>
    </location>
</feature>
<evidence type="ECO:0000313" key="8">
    <source>
        <dbReference type="EMBL" id="MDT2835209.1"/>
    </source>
</evidence>
<feature type="transmembrane region" description="Helical" evidence="6">
    <location>
        <begin position="247"/>
        <end position="265"/>
    </location>
</feature>
<organism evidence="8 9">
    <name type="scientific">Vagococcus carniphilus</name>
    <dbReference type="NCBI Taxonomy" id="218144"/>
    <lineage>
        <taxon>Bacteria</taxon>
        <taxon>Bacillati</taxon>
        <taxon>Bacillota</taxon>
        <taxon>Bacilli</taxon>
        <taxon>Lactobacillales</taxon>
        <taxon>Enterococcaceae</taxon>
        <taxon>Vagococcus</taxon>
    </lineage>
</organism>
<evidence type="ECO:0000256" key="6">
    <source>
        <dbReference type="SAM" id="Phobius"/>
    </source>
</evidence>
<gene>
    <name evidence="8" type="ORF">P7H70_14335</name>
</gene>
<keyword evidence="4 6" id="KW-1133">Transmembrane helix</keyword>
<dbReference type="GO" id="GO:0022857">
    <property type="term" value="F:transmembrane transporter activity"/>
    <property type="evidence" value="ECO:0007669"/>
    <property type="project" value="InterPro"/>
</dbReference>
<feature type="transmembrane region" description="Helical" evidence="6">
    <location>
        <begin position="331"/>
        <end position="356"/>
    </location>
</feature>
<feature type="transmembrane region" description="Helical" evidence="6">
    <location>
        <begin position="135"/>
        <end position="158"/>
    </location>
</feature>
<dbReference type="PANTHER" id="PTHR43129">
    <property type="entry name" value="FOSMIDOMYCIN RESISTANCE PROTEIN"/>
    <property type="match status" value="1"/>
</dbReference>
<dbReference type="GO" id="GO:0005886">
    <property type="term" value="C:plasma membrane"/>
    <property type="evidence" value="ECO:0007669"/>
    <property type="project" value="UniProtKB-SubCell"/>
</dbReference>
<accession>A0AAW8UBZ4</accession>
<keyword evidence="5 6" id="KW-0472">Membrane</keyword>
<dbReference type="InterPro" id="IPR020846">
    <property type="entry name" value="MFS_dom"/>
</dbReference>
<dbReference type="Gene3D" id="1.20.1250.20">
    <property type="entry name" value="MFS general substrate transporter like domains"/>
    <property type="match status" value="2"/>
</dbReference>
<proteinExistence type="predicted"/>
<dbReference type="Pfam" id="PF07690">
    <property type="entry name" value="MFS_1"/>
    <property type="match status" value="1"/>
</dbReference>
<evidence type="ECO:0000259" key="7">
    <source>
        <dbReference type="PROSITE" id="PS50850"/>
    </source>
</evidence>
<dbReference type="Proteomes" id="UP001268577">
    <property type="component" value="Unassembled WGS sequence"/>
</dbReference>
<feature type="domain" description="Major facilitator superfamily (MFS) profile" evidence="7">
    <location>
        <begin position="9"/>
        <end position="388"/>
    </location>
</feature>
<dbReference type="EMBL" id="JARQBZ010000044">
    <property type="protein sequence ID" value="MDT2835209.1"/>
    <property type="molecule type" value="Genomic_DNA"/>
</dbReference>
<dbReference type="SUPFAM" id="SSF103473">
    <property type="entry name" value="MFS general substrate transporter"/>
    <property type="match status" value="1"/>
</dbReference>
<feature type="transmembrane region" description="Helical" evidence="6">
    <location>
        <begin position="362"/>
        <end position="383"/>
    </location>
</feature>
<comment type="caution">
    <text evidence="8">The sequence shown here is derived from an EMBL/GenBank/DDBJ whole genome shotgun (WGS) entry which is preliminary data.</text>
</comment>
<evidence type="ECO:0000256" key="1">
    <source>
        <dbReference type="ARBA" id="ARBA00004651"/>
    </source>
</evidence>
<dbReference type="CDD" id="cd17478">
    <property type="entry name" value="MFS_FsR"/>
    <property type="match status" value="1"/>
</dbReference>
<dbReference type="InterPro" id="IPR011701">
    <property type="entry name" value="MFS"/>
</dbReference>
<evidence type="ECO:0000313" key="9">
    <source>
        <dbReference type="Proteomes" id="UP001268577"/>
    </source>
</evidence>
<dbReference type="AlphaFoldDB" id="A0AAW8UBZ4"/>
<evidence type="ECO:0000256" key="5">
    <source>
        <dbReference type="ARBA" id="ARBA00023136"/>
    </source>
</evidence>
<keyword evidence="2" id="KW-0813">Transport</keyword>
<feature type="transmembrane region" description="Helical" evidence="6">
    <location>
        <begin position="73"/>
        <end position="90"/>
    </location>
</feature>
<feature type="transmembrane region" description="Helical" evidence="6">
    <location>
        <begin position="299"/>
        <end position="319"/>
    </location>
</feature>
<comment type="subcellular location">
    <subcellularLocation>
        <location evidence="1">Cell membrane</location>
        <topology evidence="1">Multi-pass membrane protein</topology>
    </subcellularLocation>
</comment>
<keyword evidence="3 6" id="KW-0812">Transmembrane</keyword>
<evidence type="ECO:0000256" key="4">
    <source>
        <dbReference type="ARBA" id="ARBA00022989"/>
    </source>
</evidence>